<reference evidence="1" key="2">
    <citation type="journal article" date="2015" name="Data Brief">
        <title>Shoot transcriptome of the giant reed, Arundo donax.</title>
        <authorList>
            <person name="Barrero R.A."/>
            <person name="Guerrero F.D."/>
            <person name="Moolhuijzen P."/>
            <person name="Goolsby J.A."/>
            <person name="Tidwell J."/>
            <person name="Bellgard S.E."/>
            <person name="Bellgard M.I."/>
        </authorList>
    </citation>
    <scope>NUCLEOTIDE SEQUENCE</scope>
    <source>
        <tissue evidence="1">Shoot tissue taken approximately 20 cm above the soil surface</tissue>
    </source>
</reference>
<name>A0A0A9B8T6_ARUDO</name>
<evidence type="ECO:0000313" key="1">
    <source>
        <dbReference type="EMBL" id="JAD57600.1"/>
    </source>
</evidence>
<organism evidence="1">
    <name type="scientific">Arundo donax</name>
    <name type="common">Giant reed</name>
    <name type="synonym">Donax arundinaceus</name>
    <dbReference type="NCBI Taxonomy" id="35708"/>
    <lineage>
        <taxon>Eukaryota</taxon>
        <taxon>Viridiplantae</taxon>
        <taxon>Streptophyta</taxon>
        <taxon>Embryophyta</taxon>
        <taxon>Tracheophyta</taxon>
        <taxon>Spermatophyta</taxon>
        <taxon>Magnoliopsida</taxon>
        <taxon>Liliopsida</taxon>
        <taxon>Poales</taxon>
        <taxon>Poaceae</taxon>
        <taxon>PACMAD clade</taxon>
        <taxon>Arundinoideae</taxon>
        <taxon>Arundineae</taxon>
        <taxon>Arundo</taxon>
    </lineage>
</organism>
<proteinExistence type="predicted"/>
<protein>
    <submittedName>
        <fullName evidence="1">Uncharacterized protein</fullName>
    </submittedName>
</protein>
<sequence length="35" mass="4207">MLCLKMTSNPPRELPYLFRRTTEGCKTMLDKEFKK</sequence>
<dbReference type="EMBL" id="GBRH01240295">
    <property type="protein sequence ID" value="JAD57600.1"/>
    <property type="molecule type" value="Transcribed_RNA"/>
</dbReference>
<dbReference type="AlphaFoldDB" id="A0A0A9B8T6"/>
<reference evidence="1" key="1">
    <citation type="submission" date="2014-09" db="EMBL/GenBank/DDBJ databases">
        <authorList>
            <person name="Magalhaes I.L.F."/>
            <person name="Oliveira U."/>
            <person name="Santos F.R."/>
            <person name="Vidigal T.H.D.A."/>
            <person name="Brescovit A.D."/>
            <person name="Santos A.J."/>
        </authorList>
    </citation>
    <scope>NUCLEOTIDE SEQUENCE</scope>
    <source>
        <tissue evidence="1">Shoot tissue taken approximately 20 cm above the soil surface</tissue>
    </source>
</reference>
<accession>A0A0A9B8T6</accession>